<feature type="region of interest" description="Disordered" evidence="9">
    <location>
        <begin position="331"/>
        <end position="401"/>
    </location>
</feature>
<reference evidence="12" key="2">
    <citation type="submission" date="2025-08" db="UniProtKB">
        <authorList>
            <consortium name="Ensembl"/>
        </authorList>
    </citation>
    <scope>IDENTIFICATION</scope>
</reference>
<accession>A0A8C5ED84</accession>
<evidence type="ECO:0000256" key="9">
    <source>
        <dbReference type="SAM" id="MobiDB-lite"/>
    </source>
</evidence>
<evidence type="ECO:0000256" key="5">
    <source>
        <dbReference type="ARBA" id="ARBA00023155"/>
    </source>
</evidence>
<name>A0A8C5ED84_GOUWI</name>
<feature type="region of interest" description="Disordered" evidence="9">
    <location>
        <begin position="140"/>
        <end position="166"/>
    </location>
</feature>
<dbReference type="CDD" id="cd00086">
    <property type="entry name" value="homeodomain"/>
    <property type="match status" value="1"/>
</dbReference>
<dbReference type="PROSITE" id="PS00027">
    <property type="entry name" value="HOMEOBOX_1"/>
    <property type="match status" value="1"/>
</dbReference>
<organism evidence="12 13">
    <name type="scientific">Gouania willdenowi</name>
    <name type="common">Blunt-snouted clingfish</name>
    <name type="synonym">Lepadogaster willdenowi</name>
    <dbReference type="NCBI Taxonomy" id="441366"/>
    <lineage>
        <taxon>Eukaryota</taxon>
        <taxon>Metazoa</taxon>
        <taxon>Chordata</taxon>
        <taxon>Craniata</taxon>
        <taxon>Vertebrata</taxon>
        <taxon>Euteleostomi</taxon>
        <taxon>Actinopterygii</taxon>
        <taxon>Neopterygii</taxon>
        <taxon>Teleostei</taxon>
        <taxon>Neoteleostei</taxon>
        <taxon>Acanthomorphata</taxon>
        <taxon>Ovalentaria</taxon>
        <taxon>Blenniimorphae</taxon>
        <taxon>Blenniiformes</taxon>
        <taxon>Gobiesocoidei</taxon>
        <taxon>Gobiesocidae</taxon>
        <taxon>Gobiesocinae</taxon>
        <taxon>Gouania</taxon>
    </lineage>
</organism>
<sequence>MLQQQPLTGSGPPNGRGLAVSGHPGMHALGPAHPPSQRRSDGGEAGLEGTENGHEPRRDIGDILQQIMTITDQSLDEAQAKKHALNCHRMKPALFSVLCEIKEKTGLSMRNNQEEEPQDPQLVRLDNMLLAEGVAGPEKGGGAAAAVSAATSSGGMSPDSSLEHSDYKSKLSQIRGIYHTELEKYEQACTEFTTHVMNLLREQSRTRPVTPREIERMVGIIHRKFSSIQTQLKQSTCEAVMILRSRFLDARRKRRNFSKQATEGLNQYFYSHLSNPYPSEEAKEELAKQCGITVSQVSNWFGNKRIRYKKNIGKFQEEANLYAMKTALGASHGDDSPHTPNSTGSGSFSMSGSADLFLGAPPVNGEQSAYQMGLQSNGNWPSRPSPRPGASPDTDHSDNSD</sequence>
<feature type="compositionally biased region" description="Low complexity" evidence="9">
    <location>
        <begin position="342"/>
        <end position="353"/>
    </location>
</feature>
<dbReference type="RefSeq" id="XP_028326921.1">
    <property type="nucleotide sequence ID" value="XM_028471120.1"/>
</dbReference>
<reference evidence="12" key="1">
    <citation type="submission" date="2020-06" db="EMBL/GenBank/DDBJ databases">
        <authorList>
            <consortium name="Wellcome Sanger Institute Data Sharing"/>
        </authorList>
    </citation>
    <scope>NUCLEOTIDE SEQUENCE [LARGE SCALE GENOMIC DNA]</scope>
</reference>
<feature type="DNA-binding region" description="Homeobox" evidence="8">
    <location>
        <begin position="250"/>
        <end position="312"/>
    </location>
</feature>
<evidence type="ECO:0000313" key="12">
    <source>
        <dbReference type="Ensembl" id="ENSGWIP00000015768.1"/>
    </source>
</evidence>
<dbReference type="InterPro" id="IPR009057">
    <property type="entry name" value="Homeodomain-like_sf"/>
</dbReference>
<evidence type="ECO:0000259" key="11">
    <source>
        <dbReference type="PROSITE" id="PS51978"/>
    </source>
</evidence>
<dbReference type="InterPro" id="IPR008422">
    <property type="entry name" value="KN_HD"/>
</dbReference>
<reference evidence="12" key="3">
    <citation type="submission" date="2025-09" db="UniProtKB">
        <authorList>
            <consortium name="Ensembl"/>
        </authorList>
    </citation>
    <scope>IDENTIFICATION</scope>
</reference>
<gene>
    <name evidence="12" type="primary">pbx2</name>
</gene>
<dbReference type="Pfam" id="PF03792">
    <property type="entry name" value="PBC"/>
    <property type="match status" value="1"/>
</dbReference>
<dbReference type="Pfam" id="PF05920">
    <property type="entry name" value="Homeobox_KN"/>
    <property type="match status" value="1"/>
</dbReference>
<keyword evidence="13" id="KW-1185">Reference proteome</keyword>
<keyword evidence="5 8" id="KW-0371">Homeobox</keyword>
<dbReference type="SMART" id="SM00389">
    <property type="entry name" value="HOX"/>
    <property type="match status" value="1"/>
</dbReference>
<dbReference type="PROSITE" id="PS51978">
    <property type="entry name" value="PBC"/>
    <property type="match status" value="1"/>
</dbReference>
<dbReference type="InterPro" id="IPR017970">
    <property type="entry name" value="Homeobox_CS"/>
</dbReference>
<feature type="region of interest" description="Disordered" evidence="9">
    <location>
        <begin position="1"/>
        <end position="58"/>
    </location>
</feature>
<dbReference type="GO" id="GO:0005634">
    <property type="term" value="C:nucleus"/>
    <property type="evidence" value="ECO:0007669"/>
    <property type="project" value="UniProtKB-SubCell"/>
</dbReference>
<dbReference type="GO" id="GO:0000981">
    <property type="term" value="F:DNA-binding transcription factor activity, RNA polymerase II-specific"/>
    <property type="evidence" value="ECO:0007669"/>
    <property type="project" value="InterPro"/>
</dbReference>
<evidence type="ECO:0000256" key="7">
    <source>
        <dbReference type="ARBA" id="ARBA00023242"/>
    </source>
</evidence>
<evidence type="ECO:0000256" key="4">
    <source>
        <dbReference type="ARBA" id="ARBA00023125"/>
    </source>
</evidence>
<dbReference type="GO" id="GO:0003677">
    <property type="term" value="F:DNA binding"/>
    <property type="evidence" value="ECO:0007669"/>
    <property type="project" value="UniProtKB-UniRule"/>
</dbReference>
<dbReference type="CTD" id="5089"/>
<dbReference type="Ensembl" id="ENSGWIT00000017417.1">
    <property type="protein sequence ID" value="ENSGWIP00000015768.1"/>
    <property type="gene ID" value="ENSGWIG00000008841.1"/>
</dbReference>
<dbReference type="InterPro" id="IPR001356">
    <property type="entry name" value="HD"/>
</dbReference>
<dbReference type="PANTHER" id="PTHR11850">
    <property type="entry name" value="HOMEOBOX PROTEIN TRANSCRIPTION FACTORS"/>
    <property type="match status" value="1"/>
</dbReference>
<dbReference type="OrthoDB" id="4187154at2759"/>
<dbReference type="Gene3D" id="1.10.10.60">
    <property type="entry name" value="Homeodomain-like"/>
    <property type="match status" value="1"/>
</dbReference>
<feature type="compositionally biased region" description="Low complexity" evidence="9">
    <location>
        <begin position="144"/>
        <end position="157"/>
    </location>
</feature>
<keyword evidence="3" id="KW-0805">Transcription regulation</keyword>
<protein>
    <submittedName>
        <fullName evidence="12">Pre-B-cell leukemia transcription factor 1-like</fullName>
    </submittedName>
</protein>
<feature type="domain" description="PBC" evidence="11">
    <location>
        <begin position="55"/>
        <end position="249"/>
    </location>
</feature>
<feature type="compositionally biased region" description="Polar residues" evidence="9">
    <location>
        <begin position="365"/>
        <end position="380"/>
    </location>
</feature>
<dbReference type="GeneID" id="114478224"/>
<dbReference type="AlphaFoldDB" id="A0A8C5ED84"/>
<dbReference type="InterPro" id="IPR005542">
    <property type="entry name" value="PBX_PBC_dom"/>
</dbReference>
<evidence type="ECO:0000256" key="2">
    <source>
        <dbReference type="ARBA" id="ARBA00007601"/>
    </source>
</evidence>
<evidence type="ECO:0000256" key="1">
    <source>
        <dbReference type="ARBA" id="ARBA00004123"/>
    </source>
</evidence>
<dbReference type="PROSITE" id="PS50071">
    <property type="entry name" value="HOMEOBOX_2"/>
    <property type="match status" value="1"/>
</dbReference>
<evidence type="ECO:0000256" key="8">
    <source>
        <dbReference type="PROSITE-ProRule" id="PRU00108"/>
    </source>
</evidence>
<evidence type="ECO:0000259" key="10">
    <source>
        <dbReference type="PROSITE" id="PS50071"/>
    </source>
</evidence>
<feature type="domain" description="Homeobox" evidence="10">
    <location>
        <begin position="248"/>
        <end position="311"/>
    </location>
</feature>
<comment type="similarity">
    <text evidence="2">Belongs to the TALE/PBX homeobox family.</text>
</comment>
<proteinExistence type="inferred from homology"/>
<dbReference type="Proteomes" id="UP000694680">
    <property type="component" value="Chromosome 16"/>
</dbReference>
<dbReference type="FunFam" id="1.10.10.60:FF:000008">
    <property type="entry name" value="Pre-B-cell leukemia transcription factor 1"/>
    <property type="match status" value="1"/>
</dbReference>
<keyword evidence="7 8" id="KW-0539">Nucleus</keyword>
<dbReference type="SUPFAM" id="SSF46689">
    <property type="entry name" value="Homeodomain-like"/>
    <property type="match status" value="1"/>
</dbReference>
<comment type="subcellular location">
    <subcellularLocation>
        <location evidence="1 8">Nucleus</location>
    </subcellularLocation>
</comment>
<dbReference type="InterPro" id="IPR050224">
    <property type="entry name" value="TALE_homeobox"/>
</dbReference>
<keyword evidence="4 8" id="KW-0238">DNA-binding</keyword>
<evidence type="ECO:0000256" key="6">
    <source>
        <dbReference type="ARBA" id="ARBA00023163"/>
    </source>
</evidence>
<evidence type="ECO:0000256" key="3">
    <source>
        <dbReference type="ARBA" id="ARBA00023015"/>
    </source>
</evidence>
<keyword evidence="6" id="KW-0804">Transcription</keyword>
<evidence type="ECO:0000313" key="13">
    <source>
        <dbReference type="Proteomes" id="UP000694680"/>
    </source>
</evidence>